<sequence length="82" mass="9307">MTRRLSGIHAEWHFLYAVGFGGESGLRKVGLGGIHPLNAGLVPQRKQSIRREFLFLVEDTQNSDDIALDPVRDNHRNLRNNE</sequence>
<dbReference type="Proteomes" id="UP000664056">
    <property type="component" value="Unassembled WGS sequence"/>
</dbReference>
<accession>A0AAW4HG57</accession>
<organism evidence="1 2">
    <name type="scientific">Vibrio vulnificus</name>
    <dbReference type="NCBI Taxonomy" id="672"/>
    <lineage>
        <taxon>Bacteria</taxon>
        <taxon>Pseudomonadati</taxon>
        <taxon>Pseudomonadota</taxon>
        <taxon>Gammaproteobacteria</taxon>
        <taxon>Vibrionales</taxon>
        <taxon>Vibrionaceae</taxon>
        <taxon>Vibrio</taxon>
    </lineage>
</organism>
<name>A0AAW4HG57_VIBVL</name>
<gene>
    <name evidence="1" type="ORF">J0J18_16540</name>
</gene>
<dbReference type="AlphaFoldDB" id="A0AAW4HG57"/>
<dbReference type="EMBL" id="JAFKOQ010000012">
    <property type="protein sequence ID" value="MBN8123356.1"/>
    <property type="molecule type" value="Genomic_DNA"/>
</dbReference>
<reference evidence="1" key="1">
    <citation type="submission" date="2021-03" db="EMBL/GenBank/DDBJ databases">
        <title>Study of the foodborne Vibrio vulnificus isolates from China.</title>
        <authorList>
            <person name="Zheng Z."/>
            <person name="Ye L."/>
        </authorList>
    </citation>
    <scope>NUCLEOTIDE SEQUENCE</scope>
    <source>
        <strain evidence="1">Vv1582</strain>
    </source>
</reference>
<evidence type="ECO:0000313" key="1">
    <source>
        <dbReference type="EMBL" id="MBN8123356.1"/>
    </source>
</evidence>
<protein>
    <submittedName>
        <fullName evidence="1">DUF3265 domain-containing protein</fullName>
    </submittedName>
</protein>
<proteinExistence type="predicted"/>
<evidence type="ECO:0000313" key="2">
    <source>
        <dbReference type="Proteomes" id="UP000664056"/>
    </source>
</evidence>
<comment type="caution">
    <text evidence="1">The sequence shown here is derived from an EMBL/GenBank/DDBJ whole genome shotgun (WGS) entry which is preliminary data.</text>
</comment>